<protein>
    <submittedName>
        <fullName evidence="1">Acyl-CoA N-acyltransferase</fullName>
    </submittedName>
</protein>
<proteinExistence type="predicted"/>
<keyword evidence="1" id="KW-0808">Transferase</keyword>
<dbReference type="EMBL" id="LN483332">
    <property type="protein sequence ID" value="CED85551.1"/>
    <property type="molecule type" value="Genomic_DNA"/>
</dbReference>
<dbReference type="InterPro" id="IPR016181">
    <property type="entry name" value="Acyl_CoA_acyltransferase"/>
</dbReference>
<dbReference type="GO" id="GO:0016746">
    <property type="term" value="F:acyltransferase activity"/>
    <property type="evidence" value="ECO:0007669"/>
    <property type="project" value="UniProtKB-KW"/>
</dbReference>
<evidence type="ECO:0000313" key="1">
    <source>
        <dbReference type="EMBL" id="CED85551.1"/>
    </source>
</evidence>
<sequence>MISGLFVYQEFQGLGIGNAIMDTLENQDRTVFKAHVVTVSTAAVDQNGLDSQTRMWYQRRGYKQIKVVSLSSSPFYLRSIPDSRTKSIKLPLWTLTPHGLFWL</sequence>
<name>A0A0F7SVH5_PHARH</name>
<organism evidence="1">
    <name type="scientific">Phaffia rhodozyma</name>
    <name type="common">Yeast</name>
    <name type="synonym">Xanthophyllomyces dendrorhous</name>
    <dbReference type="NCBI Taxonomy" id="264483"/>
    <lineage>
        <taxon>Eukaryota</taxon>
        <taxon>Fungi</taxon>
        <taxon>Dikarya</taxon>
        <taxon>Basidiomycota</taxon>
        <taxon>Agaricomycotina</taxon>
        <taxon>Tremellomycetes</taxon>
        <taxon>Cystofilobasidiales</taxon>
        <taxon>Mrakiaceae</taxon>
        <taxon>Phaffia</taxon>
    </lineage>
</organism>
<accession>A0A0F7SVH5</accession>
<keyword evidence="1" id="KW-0012">Acyltransferase</keyword>
<dbReference type="CDD" id="cd04301">
    <property type="entry name" value="NAT_SF"/>
    <property type="match status" value="1"/>
</dbReference>
<dbReference type="AlphaFoldDB" id="A0A0F7SVH5"/>
<reference evidence="1" key="1">
    <citation type="submission" date="2014-08" db="EMBL/GenBank/DDBJ databases">
        <authorList>
            <person name="Sharma Rahul"/>
            <person name="Thines Marco"/>
        </authorList>
    </citation>
    <scope>NUCLEOTIDE SEQUENCE</scope>
</reference>
<dbReference type="Gene3D" id="3.40.630.30">
    <property type="match status" value="1"/>
</dbReference>
<dbReference type="SUPFAM" id="SSF55729">
    <property type="entry name" value="Acyl-CoA N-acyltransferases (Nat)"/>
    <property type="match status" value="1"/>
</dbReference>